<comment type="similarity">
    <text evidence="2">Belongs to the EamA transporter family.</text>
</comment>
<feature type="domain" description="EamA" evidence="7">
    <location>
        <begin position="141"/>
        <end position="278"/>
    </location>
</feature>
<dbReference type="PANTHER" id="PTHR32322:SF2">
    <property type="entry name" value="EAMA DOMAIN-CONTAINING PROTEIN"/>
    <property type="match status" value="1"/>
</dbReference>
<comment type="subcellular location">
    <subcellularLocation>
        <location evidence="1">Membrane</location>
        <topology evidence="1">Multi-pass membrane protein</topology>
    </subcellularLocation>
</comment>
<dbReference type="OrthoDB" id="7158585at2"/>
<feature type="transmembrane region" description="Helical" evidence="6">
    <location>
        <begin position="208"/>
        <end position="228"/>
    </location>
</feature>
<sequence length="294" mass="31431">MKPLHLFMILAIDVVWGFNVVAVKEGVMSAGPMVAVLLRYTVSTLVCLPFIRWLPGRMGLVLLTGFIAGALFMSLGGLSFALADNLSALSIVGQLGVPFSLILAVIFMKEEIRWPRIIAIAICFLGVVVMGFDPAIAHERVGILLTAGASLCWAIGNLLFRHLKGVPVLVIHGWLGIVSIPIMLALAALFEPAKLAAIPDLPLSTWGWVAYSGIMSSIVGHGGMTWLFQRYPVAVVSPLTLPTPLISVMVAVAVYETPITGQMLVGGLLTLVGVTIITIRTAQRRDSDMPAEPL</sequence>
<keyword evidence="4 6" id="KW-1133">Transmembrane helix</keyword>
<keyword evidence="5 6" id="KW-0472">Membrane</keyword>
<gene>
    <name evidence="8" type="ORF">CHU93_09185</name>
</gene>
<dbReference type="PANTHER" id="PTHR32322">
    <property type="entry name" value="INNER MEMBRANE TRANSPORTER"/>
    <property type="match status" value="1"/>
</dbReference>
<evidence type="ECO:0000256" key="4">
    <source>
        <dbReference type="ARBA" id="ARBA00022989"/>
    </source>
</evidence>
<comment type="caution">
    <text evidence="8">The sequence shown here is derived from an EMBL/GenBank/DDBJ whole genome shotgun (WGS) entry which is preliminary data.</text>
</comment>
<feature type="transmembrane region" description="Helical" evidence="6">
    <location>
        <begin position="167"/>
        <end position="188"/>
    </location>
</feature>
<dbReference type="InterPro" id="IPR037185">
    <property type="entry name" value="EmrE-like"/>
</dbReference>
<dbReference type="Pfam" id="PF00892">
    <property type="entry name" value="EamA"/>
    <property type="match status" value="2"/>
</dbReference>
<reference evidence="8 9" key="1">
    <citation type="submission" date="2017-07" db="EMBL/GenBank/DDBJ databases">
        <title>Sandarakinorhabdus cyanobacteriorum sp. nov., a novel bacterium isolated from cyanobacterial aggregates in a eutrophic lake.</title>
        <authorList>
            <person name="Cai H."/>
        </authorList>
    </citation>
    <scope>NUCLEOTIDE SEQUENCE [LARGE SCALE GENOMIC DNA]</scope>
    <source>
        <strain evidence="8 9">TH057</strain>
    </source>
</reference>
<evidence type="ECO:0000256" key="3">
    <source>
        <dbReference type="ARBA" id="ARBA00022692"/>
    </source>
</evidence>
<organism evidence="8 9">
    <name type="scientific">Sandarakinorhabdus cyanobacteriorum</name>
    <dbReference type="NCBI Taxonomy" id="1981098"/>
    <lineage>
        <taxon>Bacteria</taxon>
        <taxon>Pseudomonadati</taxon>
        <taxon>Pseudomonadota</taxon>
        <taxon>Alphaproteobacteria</taxon>
        <taxon>Sphingomonadales</taxon>
        <taxon>Sphingosinicellaceae</taxon>
        <taxon>Sandarakinorhabdus</taxon>
    </lineage>
</organism>
<keyword evidence="9" id="KW-1185">Reference proteome</keyword>
<dbReference type="Proteomes" id="UP000216991">
    <property type="component" value="Unassembled WGS sequence"/>
</dbReference>
<feature type="transmembrane region" description="Helical" evidence="6">
    <location>
        <begin position="117"/>
        <end position="136"/>
    </location>
</feature>
<feature type="transmembrane region" description="Helical" evidence="6">
    <location>
        <begin position="60"/>
        <end position="82"/>
    </location>
</feature>
<dbReference type="InterPro" id="IPR000620">
    <property type="entry name" value="EamA_dom"/>
</dbReference>
<evidence type="ECO:0000259" key="7">
    <source>
        <dbReference type="Pfam" id="PF00892"/>
    </source>
</evidence>
<evidence type="ECO:0000256" key="2">
    <source>
        <dbReference type="ARBA" id="ARBA00007362"/>
    </source>
</evidence>
<dbReference type="SUPFAM" id="SSF103481">
    <property type="entry name" value="Multidrug resistance efflux transporter EmrE"/>
    <property type="match status" value="2"/>
</dbReference>
<feature type="transmembrane region" description="Helical" evidence="6">
    <location>
        <begin position="142"/>
        <end position="160"/>
    </location>
</feature>
<evidence type="ECO:0000256" key="5">
    <source>
        <dbReference type="ARBA" id="ARBA00023136"/>
    </source>
</evidence>
<evidence type="ECO:0000313" key="8">
    <source>
        <dbReference type="EMBL" id="OYQ28278.1"/>
    </source>
</evidence>
<evidence type="ECO:0000313" key="9">
    <source>
        <dbReference type="Proteomes" id="UP000216991"/>
    </source>
</evidence>
<feature type="transmembrane region" description="Helical" evidence="6">
    <location>
        <begin position="235"/>
        <end position="255"/>
    </location>
</feature>
<evidence type="ECO:0000256" key="1">
    <source>
        <dbReference type="ARBA" id="ARBA00004141"/>
    </source>
</evidence>
<feature type="transmembrane region" description="Helical" evidence="6">
    <location>
        <begin position="261"/>
        <end position="279"/>
    </location>
</feature>
<protein>
    <submittedName>
        <fullName evidence="8">EamA family transporter</fullName>
    </submittedName>
</protein>
<feature type="transmembrane region" description="Helical" evidence="6">
    <location>
        <begin position="27"/>
        <end position="48"/>
    </location>
</feature>
<dbReference type="GO" id="GO:0016020">
    <property type="term" value="C:membrane"/>
    <property type="evidence" value="ECO:0007669"/>
    <property type="project" value="UniProtKB-SubCell"/>
</dbReference>
<proteinExistence type="inferred from homology"/>
<keyword evidence="3 6" id="KW-0812">Transmembrane</keyword>
<dbReference type="EMBL" id="NOXT01000110">
    <property type="protein sequence ID" value="OYQ28278.1"/>
    <property type="molecule type" value="Genomic_DNA"/>
</dbReference>
<feature type="domain" description="EamA" evidence="7">
    <location>
        <begin position="6"/>
        <end position="130"/>
    </location>
</feature>
<dbReference type="InterPro" id="IPR050638">
    <property type="entry name" value="AA-Vitamin_Transporters"/>
</dbReference>
<name>A0A255YGH0_9SPHN</name>
<feature type="transmembrane region" description="Helical" evidence="6">
    <location>
        <begin position="88"/>
        <end position="108"/>
    </location>
</feature>
<dbReference type="RefSeq" id="WP_094473788.1">
    <property type="nucleotide sequence ID" value="NZ_NOXT01000110.1"/>
</dbReference>
<dbReference type="AlphaFoldDB" id="A0A255YGH0"/>
<accession>A0A255YGH0</accession>
<evidence type="ECO:0000256" key="6">
    <source>
        <dbReference type="SAM" id="Phobius"/>
    </source>
</evidence>